<feature type="coiled-coil region" evidence="1">
    <location>
        <begin position="12"/>
        <end position="39"/>
    </location>
</feature>
<evidence type="ECO:0000313" key="3">
    <source>
        <dbReference type="Proteomes" id="UP000010475"/>
    </source>
</evidence>
<dbReference type="AlphaFoldDB" id="K9WV29"/>
<protein>
    <submittedName>
        <fullName evidence="2">Uncharacterized protein</fullName>
    </submittedName>
</protein>
<sequence length="97" mass="11219">MQEVSGKRDIAIARLSKIVDKLIQENKLYQERLDKEEMIQRLVKLLDKFSPEFINAISDGELTKRIDSILVIEAISGTLNDLTPEQMEKFESAVKRR</sequence>
<dbReference type="KEGG" id="csg:Cylst_1792"/>
<reference evidence="2 3" key="1">
    <citation type="submission" date="2012-06" db="EMBL/GenBank/DDBJ databases">
        <title>Finished chromosome of genome of Cylindrospermum stagnale PCC 7417.</title>
        <authorList>
            <consortium name="US DOE Joint Genome Institute"/>
            <person name="Gugger M."/>
            <person name="Coursin T."/>
            <person name="Rippka R."/>
            <person name="Tandeau De Marsac N."/>
            <person name="Huntemann M."/>
            <person name="Wei C.-L."/>
            <person name="Han J."/>
            <person name="Detter J.C."/>
            <person name="Han C."/>
            <person name="Tapia R."/>
            <person name="Chen A."/>
            <person name="Kyrpides N."/>
            <person name="Mavromatis K."/>
            <person name="Markowitz V."/>
            <person name="Szeto E."/>
            <person name="Ivanova N."/>
            <person name="Pagani I."/>
            <person name="Pati A."/>
            <person name="Goodwin L."/>
            <person name="Nordberg H.P."/>
            <person name="Cantor M.N."/>
            <person name="Hua S.X."/>
            <person name="Woyke T."/>
            <person name="Kerfeld C.A."/>
        </authorList>
    </citation>
    <scope>NUCLEOTIDE SEQUENCE [LARGE SCALE GENOMIC DNA]</scope>
    <source>
        <strain evidence="2 3">PCC 7417</strain>
    </source>
</reference>
<keyword evidence="3" id="KW-1185">Reference proteome</keyword>
<dbReference type="OrthoDB" id="428375at2"/>
<dbReference type="PATRIC" id="fig|56107.3.peg.1990"/>
<keyword evidence="1" id="KW-0175">Coiled coil</keyword>
<dbReference type="eggNOG" id="ENOG5033FY6">
    <property type="taxonomic scope" value="Bacteria"/>
</dbReference>
<evidence type="ECO:0000256" key="1">
    <source>
        <dbReference type="SAM" id="Coils"/>
    </source>
</evidence>
<evidence type="ECO:0000313" key="2">
    <source>
        <dbReference type="EMBL" id="AFZ24053.1"/>
    </source>
</evidence>
<dbReference type="HOGENOM" id="CLU_147958_0_0_3"/>
<gene>
    <name evidence="2" type="ORF">Cylst_1792</name>
</gene>
<dbReference type="EMBL" id="CP003642">
    <property type="protein sequence ID" value="AFZ24053.1"/>
    <property type="molecule type" value="Genomic_DNA"/>
</dbReference>
<proteinExistence type="predicted"/>
<accession>K9WV29</accession>
<organism evidence="2 3">
    <name type="scientific">Cylindrospermum stagnale PCC 7417</name>
    <dbReference type="NCBI Taxonomy" id="56107"/>
    <lineage>
        <taxon>Bacteria</taxon>
        <taxon>Bacillati</taxon>
        <taxon>Cyanobacteriota</taxon>
        <taxon>Cyanophyceae</taxon>
        <taxon>Nostocales</taxon>
        <taxon>Nostocaceae</taxon>
        <taxon>Cylindrospermum</taxon>
    </lineage>
</organism>
<dbReference type="RefSeq" id="WP_015207309.1">
    <property type="nucleotide sequence ID" value="NC_019757.1"/>
</dbReference>
<dbReference type="Proteomes" id="UP000010475">
    <property type="component" value="Chromosome"/>
</dbReference>
<name>K9WV29_9NOST</name>